<reference evidence="2" key="2">
    <citation type="submission" date="2018-10" db="EMBL/GenBank/DDBJ databases">
        <title>Effector identification in a new, highly contiguous assembly of the strawberry crown rot pathogen Phytophthora cactorum.</title>
        <authorList>
            <person name="Armitage A.D."/>
            <person name="Nellist C.F."/>
            <person name="Bates H."/>
            <person name="Vickerstaff R.J."/>
            <person name="Harrison R.J."/>
        </authorList>
    </citation>
    <scope>NUCLEOTIDE SEQUENCE</scope>
    <source>
        <strain evidence="2">15-7</strain>
        <strain evidence="3">4032</strain>
        <strain evidence="4">4040</strain>
        <strain evidence="5">P415</strain>
        <strain evidence="6">P421</strain>
    </source>
</reference>
<dbReference type="Proteomes" id="UP000688947">
    <property type="component" value="Unassembled WGS sequence"/>
</dbReference>
<dbReference type="EMBL" id="RCMK01000713">
    <property type="protein sequence ID" value="KAG2915101.1"/>
    <property type="molecule type" value="Genomic_DNA"/>
</dbReference>
<dbReference type="OrthoDB" id="120842at2759"/>
<evidence type="ECO:0000313" key="7">
    <source>
        <dbReference type="EMBL" id="KAG6954638.1"/>
    </source>
</evidence>
<evidence type="ECO:0000313" key="9">
    <source>
        <dbReference type="Proteomes" id="UP000251314"/>
    </source>
</evidence>
<evidence type="ECO:0000313" key="3">
    <source>
        <dbReference type="EMBL" id="KAG2897921.1"/>
    </source>
</evidence>
<accession>A0A329RXX7</accession>
<evidence type="ECO:0000313" key="8">
    <source>
        <dbReference type="EMBL" id="RAW29411.1"/>
    </source>
</evidence>
<evidence type="ECO:0000313" key="6">
    <source>
        <dbReference type="EMBL" id="KAG3213009.1"/>
    </source>
</evidence>
<dbReference type="Proteomes" id="UP000736787">
    <property type="component" value="Unassembled WGS sequence"/>
</dbReference>
<dbReference type="EMBL" id="JAENGZ010000730">
    <property type="protein sequence ID" value="KAG6954638.1"/>
    <property type="molecule type" value="Genomic_DNA"/>
</dbReference>
<name>A0A329RXX7_9STRA</name>
<dbReference type="Proteomes" id="UP000760860">
    <property type="component" value="Unassembled WGS sequence"/>
</dbReference>
<reference evidence="8 9" key="1">
    <citation type="submission" date="2018-01" db="EMBL/GenBank/DDBJ databases">
        <title>Draft genome of the strawberry crown rot pathogen Phytophthora cactorum.</title>
        <authorList>
            <person name="Armitage A.D."/>
            <person name="Lysoe E."/>
            <person name="Nellist C.F."/>
            <person name="Harrison R.J."/>
            <person name="Brurberg M.B."/>
        </authorList>
    </citation>
    <scope>NUCLEOTIDE SEQUENCE [LARGE SCALE GENOMIC DNA]</scope>
    <source>
        <strain evidence="8 9">10300</strain>
    </source>
</reference>
<dbReference type="EMBL" id="MJFZ01000428">
    <property type="protein sequence ID" value="RAW29411.1"/>
    <property type="molecule type" value="Genomic_DNA"/>
</dbReference>
<keyword evidence="9" id="KW-1185">Reference proteome</keyword>
<organism evidence="8 9">
    <name type="scientific">Phytophthora cactorum</name>
    <dbReference type="NCBI Taxonomy" id="29920"/>
    <lineage>
        <taxon>Eukaryota</taxon>
        <taxon>Sar</taxon>
        <taxon>Stramenopiles</taxon>
        <taxon>Oomycota</taxon>
        <taxon>Peronosporomycetes</taxon>
        <taxon>Peronosporales</taxon>
        <taxon>Peronosporaceae</taxon>
        <taxon>Phytophthora</taxon>
    </lineage>
</organism>
<dbReference type="EMBL" id="RCMG01000765">
    <property type="protein sequence ID" value="KAG2848518.1"/>
    <property type="molecule type" value="Genomic_DNA"/>
</dbReference>
<evidence type="ECO:0000256" key="1">
    <source>
        <dbReference type="SAM" id="MobiDB-lite"/>
    </source>
</evidence>
<dbReference type="AlphaFoldDB" id="A0A329RXX7"/>
<dbReference type="Proteomes" id="UP000774804">
    <property type="component" value="Unassembled WGS sequence"/>
</dbReference>
<dbReference type="EMBL" id="RCMI01000777">
    <property type="protein sequence ID" value="KAG2897921.1"/>
    <property type="molecule type" value="Genomic_DNA"/>
</dbReference>
<evidence type="ECO:0000313" key="2">
    <source>
        <dbReference type="EMBL" id="KAG2848518.1"/>
    </source>
</evidence>
<dbReference type="Proteomes" id="UP000735874">
    <property type="component" value="Unassembled WGS sequence"/>
</dbReference>
<reference evidence="7" key="3">
    <citation type="submission" date="2021-01" db="EMBL/GenBank/DDBJ databases">
        <title>Phytophthora aleatoria, a newly-described species from Pinus radiata is distinct from Phytophthora cactorum isolates based on comparative genomics.</title>
        <authorList>
            <person name="Mcdougal R."/>
            <person name="Panda P."/>
            <person name="Williams N."/>
            <person name="Studholme D.J."/>
        </authorList>
    </citation>
    <scope>NUCLEOTIDE SEQUENCE</scope>
    <source>
        <strain evidence="7">NZFS 3830</strain>
    </source>
</reference>
<evidence type="ECO:0000313" key="5">
    <source>
        <dbReference type="EMBL" id="KAG2966004.1"/>
    </source>
</evidence>
<dbReference type="Proteomes" id="UP000697107">
    <property type="component" value="Unassembled WGS sequence"/>
</dbReference>
<dbReference type="EMBL" id="RCML01001052">
    <property type="protein sequence ID" value="KAG2966004.1"/>
    <property type="molecule type" value="Genomic_DNA"/>
</dbReference>
<gene>
    <name evidence="7" type="ORF">JG687_00011694</name>
    <name evidence="8" type="ORF">PC110_g14208</name>
    <name evidence="2" type="ORF">PC113_g17559</name>
    <name evidence="3" type="ORF">PC115_g16984</name>
    <name evidence="4" type="ORF">PC117_g18113</name>
    <name evidence="5" type="ORF">PC118_g19415</name>
    <name evidence="6" type="ORF">PC129_g16049</name>
</gene>
<protein>
    <submittedName>
        <fullName evidence="8">Uncharacterized protein</fullName>
    </submittedName>
</protein>
<dbReference type="EMBL" id="RCMV01000778">
    <property type="protein sequence ID" value="KAG3213009.1"/>
    <property type="molecule type" value="Genomic_DNA"/>
</dbReference>
<dbReference type="STRING" id="29920.A0A329RXX7"/>
<feature type="region of interest" description="Disordered" evidence="1">
    <location>
        <begin position="1"/>
        <end position="20"/>
    </location>
</feature>
<sequence length="69" mass="6831">MKRMVDQSDEGSVDAQPEMIVPVVSPTREALYGSTGQTSAVSGAEDAAGFGAGEGTALDSAVGLLGGVM</sequence>
<dbReference type="Proteomes" id="UP000251314">
    <property type="component" value="Unassembled WGS sequence"/>
</dbReference>
<proteinExistence type="predicted"/>
<comment type="caution">
    <text evidence="8">The sequence shown here is derived from an EMBL/GenBank/DDBJ whole genome shotgun (WGS) entry which is preliminary data.</text>
</comment>
<dbReference type="VEuPathDB" id="FungiDB:PC110_g14208"/>
<evidence type="ECO:0000313" key="4">
    <source>
        <dbReference type="EMBL" id="KAG2915101.1"/>
    </source>
</evidence>